<accession>A0A1S1NI78</accession>
<gene>
    <name evidence="3" type="ORF">BKN37_11690</name>
    <name evidence="4" type="ORF">C1Y40_05190</name>
</gene>
<keyword evidence="2" id="KW-0472">Membrane</keyword>
<dbReference type="Proteomes" id="UP000238296">
    <property type="component" value="Unassembled WGS sequence"/>
</dbReference>
<evidence type="ECO:0000313" key="6">
    <source>
        <dbReference type="Proteomes" id="UP000238296"/>
    </source>
</evidence>
<evidence type="ECO:0000256" key="2">
    <source>
        <dbReference type="SAM" id="Phobius"/>
    </source>
</evidence>
<reference evidence="3 5" key="1">
    <citation type="submission" date="2016-10" db="EMBL/GenBank/DDBJ databases">
        <title>Genome sequence of Mycobacterium talmonii.</title>
        <authorList>
            <person name="Greninger A.L."/>
            <person name="Elliott B."/>
            <person name="Vasireddy S."/>
            <person name="Vasireddy R."/>
        </authorList>
    </citation>
    <scope>NUCLEOTIDE SEQUENCE [LARGE SCALE GENOMIC DNA]</scope>
    <source>
        <strain evidence="3">MO-5499</strain>
        <strain evidence="5">NE-TNMC-100812</strain>
    </source>
</reference>
<evidence type="ECO:0000313" key="4">
    <source>
        <dbReference type="EMBL" id="PQM44652.1"/>
    </source>
</evidence>
<dbReference type="EMBL" id="PPEA01000743">
    <property type="protein sequence ID" value="PQM44652.1"/>
    <property type="molecule type" value="Genomic_DNA"/>
</dbReference>
<reference evidence="4" key="3">
    <citation type="submission" date="2018-01" db="EMBL/GenBank/DDBJ databases">
        <authorList>
            <person name="Gaut B.S."/>
            <person name="Morton B.R."/>
            <person name="Clegg M.T."/>
            <person name="Duvall M.R."/>
        </authorList>
    </citation>
    <scope>NUCLEOTIDE SEQUENCE</scope>
    <source>
        <strain evidence="4">ATCC BAA-2683</strain>
    </source>
</reference>
<dbReference type="RefSeq" id="WP_071025894.1">
    <property type="nucleotide sequence ID" value="NZ_MLQM01000051.1"/>
</dbReference>
<organism evidence="3 5">
    <name type="scientific">Mycobacterium talmoniae</name>
    <dbReference type="NCBI Taxonomy" id="1858794"/>
    <lineage>
        <taxon>Bacteria</taxon>
        <taxon>Bacillati</taxon>
        <taxon>Actinomycetota</taxon>
        <taxon>Actinomycetes</taxon>
        <taxon>Mycobacteriales</taxon>
        <taxon>Mycobacteriaceae</taxon>
        <taxon>Mycobacterium</taxon>
    </lineage>
</organism>
<keyword evidence="2" id="KW-1133">Transmembrane helix</keyword>
<name>A0A1S1NI78_9MYCO</name>
<keyword evidence="5" id="KW-1185">Reference proteome</keyword>
<protein>
    <submittedName>
        <fullName evidence="3">Uncharacterized protein</fullName>
    </submittedName>
</protein>
<keyword evidence="2" id="KW-0812">Transmembrane</keyword>
<dbReference type="EMBL" id="MLQM01000051">
    <property type="protein sequence ID" value="OHV04103.1"/>
    <property type="molecule type" value="Genomic_DNA"/>
</dbReference>
<evidence type="ECO:0000313" key="3">
    <source>
        <dbReference type="EMBL" id="OHV04103.1"/>
    </source>
</evidence>
<comment type="caution">
    <text evidence="3">The sequence shown here is derived from an EMBL/GenBank/DDBJ whole genome shotgun (WGS) entry which is preliminary data.</text>
</comment>
<feature type="region of interest" description="Disordered" evidence="1">
    <location>
        <begin position="1"/>
        <end position="21"/>
    </location>
</feature>
<feature type="compositionally biased region" description="Acidic residues" evidence="1">
    <location>
        <begin position="1"/>
        <end position="17"/>
    </location>
</feature>
<proteinExistence type="predicted"/>
<feature type="transmembrane region" description="Helical" evidence="2">
    <location>
        <begin position="27"/>
        <end position="48"/>
    </location>
</feature>
<evidence type="ECO:0000313" key="5">
    <source>
        <dbReference type="Proteomes" id="UP000179734"/>
    </source>
</evidence>
<evidence type="ECO:0000256" key="1">
    <source>
        <dbReference type="SAM" id="MobiDB-lite"/>
    </source>
</evidence>
<dbReference type="AlphaFoldDB" id="A0A1S1NI78"/>
<reference evidence="4 6" key="2">
    <citation type="journal article" date="2017" name="Int. J. Syst. Evol. Microbiol.">
        <title>Mycobacterium talmoniae sp. nov., a slowly growing mycobacterium isolated from human respiratory samples.</title>
        <authorList>
            <person name="Davidson R.M."/>
            <person name="DeGroote M.A."/>
            <person name="Marola J.L."/>
            <person name="Buss S."/>
            <person name="Jones V."/>
            <person name="McNeil M.R."/>
            <person name="Freifeld A.G."/>
            <person name="Elaine Epperson L."/>
            <person name="Hasan N.A."/>
            <person name="Jackson M."/>
            <person name="Iwen P.C."/>
            <person name="Salfinger M."/>
            <person name="Strong M."/>
        </authorList>
    </citation>
    <scope>NUCLEOTIDE SEQUENCE [LARGE SCALE GENOMIC DNA]</scope>
    <source>
        <strain evidence="4 6">ATCC BAA-2683</strain>
    </source>
</reference>
<dbReference type="Proteomes" id="UP000179734">
    <property type="component" value="Unassembled WGS sequence"/>
</dbReference>
<sequence>MSYDTDDDDDDDDDDIDESKPNNSLKWGLGAVIVLAVVAIVLVAVVLFGGDTAKDSAGLAPSTPSSAADTAGIASAQDTGPVRVITEDPSCTAWTGIDSNLAGTLAAIGGGKWNERDQSIPASAWDDEQRKLNMAAAQVLRTTAAQTVGLVKLTPHRVMRELYEQFIAYARAYGQRVQNYTPKDGNLVATANSAAATLAEVCNAITDGPAAVRGPLVEPAPAPNQTAPVGNPNNPVPFLPQPNDVCADWKSVTDKFAADTAEWQQLDPNVPATFWNPQQKAVNSAVGMVMNSYSKKMQQLGLRSDNPILQDFADLAAQYRNAFVFAIPTYEVVDQHLANASTYASMTVMGACAAVAAAR</sequence>